<evidence type="ECO:0000313" key="3">
    <source>
        <dbReference type="Proteomes" id="UP000306985"/>
    </source>
</evidence>
<dbReference type="Gene3D" id="1.10.3210.10">
    <property type="entry name" value="Hypothetical protein af1432"/>
    <property type="match status" value="1"/>
</dbReference>
<evidence type="ECO:0000313" key="2">
    <source>
        <dbReference type="EMBL" id="TKV55996.1"/>
    </source>
</evidence>
<dbReference type="InterPro" id="IPR006674">
    <property type="entry name" value="HD_domain"/>
</dbReference>
<name>A0A4U6Q8J9_9ACTN</name>
<comment type="caution">
    <text evidence="2">The sequence shown here is derived from an EMBL/GenBank/DDBJ whole genome shotgun (WGS) entry which is preliminary data.</text>
</comment>
<organism evidence="2 3">
    <name type="scientific">Nakamurella flava</name>
    <dbReference type="NCBI Taxonomy" id="2576308"/>
    <lineage>
        <taxon>Bacteria</taxon>
        <taxon>Bacillati</taxon>
        <taxon>Actinomycetota</taxon>
        <taxon>Actinomycetes</taxon>
        <taxon>Nakamurellales</taxon>
        <taxon>Nakamurellaceae</taxon>
        <taxon>Nakamurella</taxon>
    </lineage>
</organism>
<dbReference type="InterPro" id="IPR003607">
    <property type="entry name" value="HD/PDEase_dom"/>
</dbReference>
<keyword evidence="3" id="KW-1185">Reference proteome</keyword>
<dbReference type="Pfam" id="PF01966">
    <property type="entry name" value="HD"/>
    <property type="match status" value="1"/>
</dbReference>
<dbReference type="Proteomes" id="UP000306985">
    <property type="component" value="Unassembled WGS sequence"/>
</dbReference>
<dbReference type="InterPro" id="IPR006675">
    <property type="entry name" value="HDIG_dom"/>
</dbReference>
<dbReference type="NCBIfam" id="TIGR00277">
    <property type="entry name" value="HDIG"/>
    <property type="match status" value="1"/>
</dbReference>
<dbReference type="EMBL" id="SZZH01000009">
    <property type="protein sequence ID" value="TKV55996.1"/>
    <property type="molecule type" value="Genomic_DNA"/>
</dbReference>
<proteinExistence type="predicted"/>
<dbReference type="AlphaFoldDB" id="A0A4U6Q8J9"/>
<feature type="domain" description="HD" evidence="1">
    <location>
        <begin position="20"/>
        <end position="94"/>
    </location>
</feature>
<protein>
    <submittedName>
        <fullName evidence="2">HDIG domain-containing protein</fullName>
    </submittedName>
</protein>
<evidence type="ECO:0000259" key="1">
    <source>
        <dbReference type="Pfam" id="PF01966"/>
    </source>
</evidence>
<dbReference type="CDD" id="cd00077">
    <property type="entry name" value="HDc"/>
    <property type="match status" value="1"/>
</dbReference>
<reference evidence="2 3" key="1">
    <citation type="submission" date="2019-05" db="EMBL/GenBank/DDBJ databases">
        <title>Nakamurella sp. N5BH11, whole genome shotgun sequence.</title>
        <authorList>
            <person name="Tuo L."/>
        </authorList>
    </citation>
    <scope>NUCLEOTIDE SEQUENCE [LARGE SCALE GENOMIC DNA]</scope>
    <source>
        <strain evidence="2 3">N5BH11</strain>
    </source>
</reference>
<sequence>MTERARKTARKLLRKELPERWQHTLGVARRAAELAGAVPRDEGPLLIAAAWLHDIGYSSELQLTGFHPIDGGLYLRERGWDPRLVALVAHHSGARYVPVDRGFSEIMATFPFEESPLSDALTYADQTVGPNGVRMTVEYRIAEAITRHGPNSPNARARVDRVPYLLAAAQRVRDRLHHVGQPAVRPGQ</sequence>
<dbReference type="SUPFAM" id="SSF109604">
    <property type="entry name" value="HD-domain/PDEase-like"/>
    <property type="match status" value="1"/>
</dbReference>
<gene>
    <name evidence="2" type="ORF">FDO65_21705</name>
</gene>
<dbReference type="OrthoDB" id="2989229at2"/>
<accession>A0A4U6Q8J9</accession>